<dbReference type="Pfam" id="PF04392">
    <property type="entry name" value="ABC_sub_bind"/>
    <property type="match status" value="1"/>
</dbReference>
<feature type="signal peptide" evidence="1">
    <location>
        <begin position="1"/>
        <end position="20"/>
    </location>
</feature>
<evidence type="ECO:0000313" key="3">
    <source>
        <dbReference type="Proteomes" id="UP000184032"/>
    </source>
</evidence>
<accession>A0A1M5PCG7</accession>
<dbReference type="Proteomes" id="UP000184032">
    <property type="component" value="Unassembled WGS sequence"/>
</dbReference>
<feature type="chain" id="PRO_5038402005" evidence="1">
    <location>
        <begin position="21"/>
        <end position="327"/>
    </location>
</feature>
<dbReference type="PROSITE" id="PS51257">
    <property type="entry name" value="PROKAR_LIPOPROTEIN"/>
    <property type="match status" value="1"/>
</dbReference>
<gene>
    <name evidence="2" type="ORF">SAMN02745245_00271</name>
</gene>
<dbReference type="InterPro" id="IPR028082">
    <property type="entry name" value="Peripla_BP_I"/>
</dbReference>
<keyword evidence="1" id="KW-0732">Signal</keyword>
<sequence length="327" mass="35271">MKRKLLLIAICMTMILTACGSKGETENTGKEVNEDKVLKVGIIQYSQHIALDRAREGFIKQLENDGFALEVETINVQGDSNLVSTTAKKFESDGVDLIYAIATPAAQGAKNAVENTPVIFNAVTDPVDAGLVESNEKPGVNVTGVSDYYSIESQLESFLKYFPESKKLGVLYSTGETNSETQIKELKEITEKLGIELFEIGVSTINDVPQAMTSLSRKIDSYVAILDNLASSSASVISVELIKQEIPSFASEGGPVENGILMSDGVDYEKLGAEAAKIAEKIKSGEKAADIPVVFSKDTTRTVNKKTADGLKIDENSLIFENANIVE</sequence>
<name>A0A1M5PCG7_9FIRM</name>
<dbReference type="RefSeq" id="WP_073183029.1">
    <property type="nucleotide sequence ID" value="NZ_FQXI01000001.1"/>
</dbReference>
<dbReference type="EMBL" id="FQXI01000001">
    <property type="protein sequence ID" value="SHG99452.1"/>
    <property type="molecule type" value="Genomic_DNA"/>
</dbReference>
<dbReference type="AlphaFoldDB" id="A0A1M5PCG7"/>
<dbReference type="STRING" id="1120995.SAMN02745245_00271"/>
<reference evidence="2 3" key="1">
    <citation type="submission" date="2016-11" db="EMBL/GenBank/DDBJ databases">
        <authorList>
            <person name="Jaros S."/>
            <person name="Januszkiewicz K."/>
            <person name="Wedrychowicz H."/>
        </authorList>
    </citation>
    <scope>NUCLEOTIDE SEQUENCE [LARGE SCALE GENOMIC DNA]</scope>
    <source>
        <strain evidence="2 3">DSM 21120</strain>
    </source>
</reference>
<dbReference type="SUPFAM" id="SSF53822">
    <property type="entry name" value="Periplasmic binding protein-like I"/>
    <property type="match status" value="1"/>
</dbReference>
<dbReference type="CDD" id="cd06325">
    <property type="entry name" value="PBP1_ABC_unchar_transporter"/>
    <property type="match status" value="1"/>
</dbReference>
<dbReference type="PANTHER" id="PTHR35271:SF1">
    <property type="entry name" value="ABC TRANSPORTER, SUBSTRATE-BINDING LIPOPROTEIN"/>
    <property type="match status" value="1"/>
</dbReference>
<dbReference type="OrthoDB" id="9776955at2"/>
<evidence type="ECO:0000313" key="2">
    <source>
        <dbReference type="EMBL" id="SHG99452.1"/>
    </source>
</evidence>
<evidence type="ECO:0000256" key="1">
    <source>
        <dbReference type="SAM" id="SignalP"/>
    </source>
</evidence>
<dbReference type="Gene3D" id="3.40.50.2300">
    <property type="match status" value="2"/>
</dbReference>
<dbReference type="PANTHER" id="PTHR35271">
    <property type="entry name" value="ABC TRANSPORTER, SUBSTRATE-BINDING LIPOPROTEIN-RELATED"/>
    <property type="match status" value="1"/>
</dbReference>
<protein>
    <submittedName>
        <fullName evidence="2">Putative ABC transport system substrate-binding protein</fullName>
    </submittedName>
</protein>
<keyword evidence="3" id="KW-1185">Reference proteome</keyword>
<proteinExistence type="predicted"/>
<organism evidence="2 3">
    <name type="scientific">Anaerosphaera aminiphila DSM 21120</name>
    <dbReference type="NCBI Taxonomy" id="1120995"/>
    <lineage>
        <taxon>Bacteria</taxon>
        <taxon>Bacillati</taxon>
        <taxon>Bacillota</taxon>
        <taxon>Tissierellia</taxon>
        <taxon>Tissierellales</taxon>
        <taxon>Peptoniphilaceae</taxon>
        <taxon>Anaerosphaera</taxon>
    </lineage>
</organism>
<dbReference type="InterPro" id="IPR007487">
    <property type="entry name" value="ABC_transpt-TYRBP-like"/>
</dbReference>